<evidence type="ECO:0000256" key="1">
    <source>
        <dbReference type="SAM" id="Phobius"/>
    </source>
</evidence>
<protein>
    <submittedName>
        <fullName evidence="2">Uncharacterized protein</fullName>
    </submittedName>
</protein>
<sequence length="80" mass="9213">MFADLFGKMERIINFFQEVILNNLATGTGQTLINVLERYVHDINQLGVISFASLVVIIIFMLARIEKTFCWGNWKFTAAR</sequence>
<dbReference type="HOGENOM" id="CLU_2581626_0_0_9"/>
<evidence type="ECO:0000313" key="3">
    <source>
        <dbReference type="Proteomes" id="UP000001661"/>
    </source>
</evidence>
<keyword evidence="1" id="KW-1133">Transmembrane helix</keyword>
<name>D9QQG5_ACEAZ</name>
<feature type="transmembrane region" description="Helical" evidence="1">
    <location>
        <begin position="46"/>
        <end position="65"/>
    </location>
</feature>
<dbReference type="OrthoDB" id="9769642at2"/>
<organism evidence="2 3">
    <name type="scientific">Acetohalobium arabaticum (strain ATCC 49924 / DSM 5501 / Z-7288)</name>
    <dbReference type="NCBI Taxonomy" id="574087"/>
    <lineage>
        <taxon>Bacteria</taxon>
        <taxon>Bacillati</taxon>
        <taxon>Bacillota</taxon>
        <taxon>Clostridia</taxon>
        <taxon>Halanaerobiales</taxon>
        <taxon>Halobacteroidaceae</taxon>
        <taxon>Acetohalobium</taxon>
    </lineage>
</organism>
<evidence type="ECO:0000313" key="2">
    <source>
        <dbReference type="EMBL" id="ADL12756.1"/>
    </source>
</evidence>
<dbReference type="eggNOG" id="COG1295">
    <property type="taxonomic scope" value="Bacteria"/>
</dbReference>
<dbReference type="Proteomes" id="UP000001661">
    <property type="component" value="Chromosome"/>
</dbReference>
<proteinExistence type="predicted"/>
<dbReference type="RefSeq" id="WP_013278202.1">
    <property type="nucleotide sequence ID" value="NC_014378.1"/>
</dbReference>
<reference evidence="2 3" key="1">
    <citation type="journal article" date="2010" name="Stand. Genomic Sci.">
        <title>Complete genome sequence of Acetohalobium arabaticum type strain (Z-7288).</title>
        <authorList>
            <person name="Sikorski J."/>
            <person name="Lapidus A."/>
            <person name="Chertkov O."/>
            <person name="Lucas S."/>
            <person name="Copeland A."/>
            <person name="Glavina Del Rio T."/>
            <person name="Nolan M."/>
            <person name="Tice H."/>
            <person name="Cheng J.F."/>
            <person name="Han C."/>
            <person name="Brambilla E."/>
            <person name="Pitluck S."/>
            <person name="Liolios K."/>
            <person name="Ivanova N."/>
            <person name="Mavromatis K."/>
            <person name="Mikhailova N."/>
            <person name="Pati A."/>
            <person name="Bruce D."/>
            <person name="Detter C."/>
            <person name="Tapia R."/>
            <person name="Goodwin L."/>
            <person name="Chen A."/>
            <person name="Palaniappan K."/>
            <person name="Land M."/>
            <person name="Hauser L."/>
            <person name="Chang Y.J."/>
            <person name="Jeffries C.D."/>
            <person name="Rohde M."/>
            <person name="Goker M."/>
            <person name="Spring S."/>
            <person name="Woyke T."/>
            <person name="Bristow J."/>
            <person name="Eisen J.A."/>
            <person name="Markowitz V."/>
            <person name="Hugenholtz P."/>
            <person name="Kyrpides N.C."/>
            <person name="Klenk H.P."/>
        </authorList>
    </citation>
    <scope>NUCLEOTIDE SEQUENCE [LARGE SCALE GENOMIC DNA]</scope>
    <source>
        <strain evidence="3">ATCC 49924 / DSM 5501 / Z-7288</strain>
    </source>
</reference>
<keyword evidence="1" id="KW-0812">Transmembrane</keyword>
<dbReference type="KEGG" id="aar:Acear_1239"/>
<dbReference type="STRING" id="574087.Acear_1239"/>
<dbReference type="EMBL" id="CP002105">
    <property type="protein sequence ID" value="ADL12756.1"/>
    <property type="molecule type" value="Genomic_DNA"/>
</dbReference>
<accession>D9QQG5</accession>
<dbReference type="AlphaFoldDB" id="D9QQG5"/>
<keyword evidence="1" id="KW-0472">Membrane</keyword>
<gene>
    <name evidence="2" type="ordered locus">Acear_1239</name>
</gene>
<keyword evidence="3" id="KW-1185">Reference proteome</keyword>